<keyword evidence="7" id="KW-0735">Signal-anchor</keyword>
<evidence type="ECO:0000313" key="15">
    <source>
        <dbReference type="Proteomes" id="UP000823388"/>
    </source>
</evidence>
<organism evidence="14 15">
    <name type="scientific">Panicum virgatum</name>
    <name type="common">Blackwell switchgrass</name>
    <dbReference type="NCBI Taxonomy" id="38727"/>
    <lineage>
        <taxon>Eukaryota</taxon>
        <taxon>Viridiplantae</taxon>
        <taxon>Streptophyta</taxon>
        <taxon>Embryophyta</taxon>
        <taxon>Tracheophyta</taxon>
        <taxon>Spermatophyta</taxon>
        <taxon>Magnoliopsida</taxon>
        <taxon>Liliopsida</taxon>
        <taxon>Poales</taxon>
        <taxon>Poaceae</taxon>
        <taxon>PACMAD clade</taxon>
        <taxon>Panicoideae</taxon>
        <taxon>Panicodae</taxon>
        <taxon>Paniceae</taxon>
        <taxon>Panicinae</taxon>
        <taxon>Panicum</taxon>
        <taxon>Panicum sect. Hiantes</taxon>
    </lineage>
</organism>
<evidence type="ECO:0000313" key="14">
    <source>
        <dbReference type="EMBL" id="KAG2643710.1"/>
    </source>
</evidence>
<evidence type="ECO:0000256" key="5">
    <source>
        <dbReference type="ARBA" id="ARBA00022679"/>
    </source>
</evidence>
<evidence type="ECO:0000256" key="1">
    <source>
        <dbReference type="ARBA" id="ARBA00004606"/>
    </source>
</evidence>
<protein>
    <recommendedName>
        <fullName evidence="13">O-fucosyltransferase family protein</fullName>
    </recommendedName>
</protein>
<keyword evidence="12" id="KW-0119">Carbohydrate metabolism</keyword>
<dbReference type="PANTHER" id="PTHR31741:SF8">
    <property type="entry name" value="O-FUCOSYLTRANSFERASE 35"/>
    <property type="match status" value="1"/>
</dbReference>
<keyword evidence="6" id="KW-0812">Transmembrane</keyword>
<dbReference type="EMBL" id="CM029039">
    <property type="protein sequence ID" value="KAG2643710.1"/>
    <property type="molecule type" value="Genomic_DNA"/>
</dbReference>
<keyword evidence="10" id="KW-0325">Glycoprotein</keyword>
<evidence type="ECO:0000256" key="9">
    <source>
        <dbReference type="ARBA" id="ARBA00023136"/>
    </source>
</evidence>
<keyword evidence="11" id="KW-0294">Fucose metabolism</keyword>
<proteinExistence type="inferred from homology"/>
<sequence length="229" mass="26847">MALSCTLQICDMVAVAKILKATLVLPSLDHTSYWADDSQFKGLFNWRYFIESLKEDVDIVETLPPEYSNIEPLAKAPISWSKVNYYRDEILPLLKKHKVIYFTHTDSRLANNGLPSYIQKLRCRLNYVSLKYSHTIEDLGTTLVSRMRQDGSPYLALHLRYEKDMLAFTGCSHSLTPLEDEELRKMRYEVSHWKEKEINATERRSLWWLSFDPKGNFTFTQRIGFLTKH</sequence>
<keyword evidence="4" id="KW-0328">Glycosyltransferase</keyword>
<evidence type="ECO:0000256" key="8">
    <source>
        <dbReference type="ARBA" id="ARBA00022989"/>
    </source>
</evidence>
<dbReference type="GO" id="GO:0005794">
    <property type="term" value="C:Golgi apparatus"/>
    <property type="evidence" value="ECO:0007669"/>
    <property type="project" value="TreeGrafter"/>
</dbReference>
<evidence type="ECO:0000256" key="7">
    <source>
        <dbReference type="ARBA" id="ARBA00022968"/>
    </source>
</evidence>
<keyword evidence="8" id="KW-1133">Transmembrane helix</keyword>
<comment type="pathway">
    <text evidence="2">Glycan metabolism.</text>
</comment>
<dbReference type="GO" id="GO:0009507">
    <property type="term" value="C:chloroplast"/>
    <property type="evidence" value="ECO:0007669"/>
    <property type="project" value="TreeGrafter"/>
</dbReference>
<keyword evidence="5" id="KW-0808">Transferase</keyword>
<gene>
    <name evidence="14" type="ORF">PVAP13_2KG348005</name>
</gene>
<dbReference type="InterPro" id="IPR019378">
    <property type="entry name" value="GDP-Fuc_O-FucTrfase"/>
</dbReference>
<dbReference type="Proteomes" id="UP000823388">
    <property type="component" value="Chromosome 2K"/>
</dbReference>
<reference evidence="14" key="1">
    <citation type="submission" date="2020-05" db="EMBL/GenBank/DDBJ databases">
        <title>WGS assembly of Panicum virgatum.</title>
        <authorList>
            <person name="Lovell J.T."/>
            <person name="Jenkins J."/>
            <person name="Shu S."/>
            <person name="Juenger T.E."/>
            <person name="Schmutz J."/>
        </authorList>
    </citation>
    <scope>NUCLEOTIDE SEQUENCE</scope>
    <source>
        <strain evidence="14">AP13</strain>
    </source>
</reference>
<evidence type="ECO:0000256" key="10">
    <source>
        <dbReference type="ARBA" id="ARBA00023180"/>
    </source>
</evidence>
<dbReference type="Pfam" id="PF10250">
    <property type="entry name" value="O-FucT"/>
    <property type="match status" value="1"/>
</dbReference>
<evidence type="ECO:0000256" key="3">
    <source>
        <dbReference type="ARBA" id="ARBA00007737"/>
    </source>
</evidence>
<comment type="subcellular location">
    <subcellularLocation>
        <location evidence="1">Membrane</location>
        <topology evidence="1">Single-pass type II membrane protein</topology>
    </subcellularLocation>
</comment>
<keyword evidence="15" id="KW-1185">Reference proteome</keyword>
<dbReference type="GO" id="GO:0006004">
    <property type="term" value="P:fucose metabolic process"/>
    <property type="evidence" value="ECO:0007669"/>
    <property type="project" value="UniProtKB-KW"/>
</dbReference>
<dbReference type="PANTHER" id="PTHR31741">
    <property type="entry name" value="OS02G0726500 PROTEIN-RELATED"/>
    <property type="match status" value="1"/>
</dbReference>
<evidence type="ECO:0000256" key="11">
    <source>
        <dbReference type="ARBA" id="ARBA00023253"/>
    </source>
</evidence>
<name>A0A8T0W7S4_PANVG</name>
<evidence type="ECO:0000256" key="2">
    <source>
        <dbReference type="ARBA" id="ARBA00004881"/>
    </source>
</evidence>
<evidence type="ECO:0000256" key="6">
    <source>
        <dbReference type="ARBA" id="ARBA00022692"/>
    </source>
</evidence>
<dbReference type="GO" id="GO:0016757">
    <property type="term" value="F:glycosyltransferase activity"/>
    <property type="evidence" value="ECO:0007669"/>
    <property type="project" value="UniProtKB-KW"/>
</dbReference>
<keyword evidence="9" id="KW-0472">Membrane</keyword>
<accession>A0A8T0W7S4</accession>
<comment type="similarity">
    <text evidence="3">Belongs to the glycosyltransferase GT106 family.</text>
</comment>
<evidence type="ECO:0000256" key="12">
    <source>
        <dbReference type="ARBA" id="ARBA00023277"/>
    </source>
</evidence>
<dbReference type="GO" id="GO:0016020">
    <property type="term" value="C:membrane"/>
    <property type="evidence" value="ECO:0007669"/>
    <property type="project" value="UniProtKB-SubCell"/>
</dbReference>
<dbReference type="AlphaFoldDB" id="A0A8T0W7S4"/>
<evidence type="ECO:0000256" key="13">
    <source>
        <dbReference type="ARBA" id="ARBA00030350"/>
    </source>
</evidence>
<evidence type="ECO:0000256" key="4">
    <source>
        <dbReference type="ARBA" id="ARBA00022676"/>
    </source>
</evidence>
<comment type="caution">
    <text evidence="14">The sequence shown here is derived from an EMBL/GenBank/DDBJ whole genome shotgun (WGS) entry which is preliminary data.</text>
</comment>